<reference evidence="1 2" key="1">
    <citation type="journal article" date="2014" name="Nat. Commun.">
        <title>Multiple recent horizontal transfers of a large genomic region in cheese making fungi.</title>
        <authorList>
            <person name="Cheeseman K."/>
            <person name="Ropars J."/>
            <person name="Renault P."/>
            <person name="Dupont J."/>
            <person name="Gouzy J."/>
            <person name="Branca A."/>
            <person name="Abraham A.L."/>
            <person name="Ceppi M."/>
            <person name="Conseiller E."/>
            <person name="Debuchy R."/>
            <person name="Malagnac F."/>
            <person name="Goarin A."/>
            <person name="Silar P."/>
            <person name="Lacoste S."/>
            <person name="Sallet E."/>
            <person name="Bensimon A."/>
            <person name="Giraud T."/>
            <person name="Brygoo Y."/>
        </authorList>
    </citation>
    <scope>NUCLEOTIDE SEQUENCE [LARGE SCALE GENOMIC DNA]</scope>
    <source>
        <strain evidence="2">FM 013</strain>
    </source>
</reference>
<dbReference type="Proteomes" id="UP000053732">
    <property type="component" value="Unassembled WGS sequence"/>
</dbReference>
<gene>
    <name evidence="1" type="ORF">PCAMFM013_S4Jg000045</name>
</gene>
<evidence type="ECO:0000313" key="1">
    <source>
        <dbReference type="EMBL" id="CRL31523.1"/>
    </source>
</evidence>
<evidence type="ECO:0000313" key="2">
    <source>
        <dbReference type="Proteomes" id="UP000053732"/>
    </source>
</evidence>
<proteinExistence type="predicted"/>
<organism evidence="1 2">
    <name type="scientific">Penicillium camemberti (strain FM 013)</name>
    <dbReference type="NCBI Taxonomy" id="1429867"/>
    <lineage>
        <taxon>Eukaryota</taxon>
        <taxon>Fungi</taxon>
        <taxon>Dikarya</taxon>
        <taxon>Ascomycota</taxon>
        <taxon>Pezizomycotina</taxon>
        <taxon>Eurotiomycetes</taxon>
        <taxon>Eurotiomycetidae</taxon>
        <taxon>Eurotiales</taxon>
        <taxon>Aspergillaceae</taxon>
        <taxon>Penicillium</taxon>
    </lineage>
</organism>
<accession>A0A0G4PYE4</accession>
<dbReference type="EMBL" id="HG793313">
    <property type="protein sequence ID" value="CRL31523.1"/>
    <property type="molecule type" value="Genomic_DNA"/>
</dbReference>
<keyword evidence="2" id="KW-1185">Reference proteome</keyword>
<protein>
    <submittedName>
        <fullName evidence="1">Str. FM013</fullName>
    </submittedName>
</protein>
<sequence length="248" mass="27495">MTVQSVCHRRNDMFGYKSVNVHGLVGAFMFIKVNHTLSKQIAGTLDVRFVDRIQQDILEHRNDTEYDILYLTPVPDSNHDFRVRIEDFQSLDLDNSDQWSQRLRTAYAHINQRHPLGVPFINLALGFFLSAALVQGASIPNVEQRNNTNALNTRAGNDYRIAVYQNGQCTGEAIPYSGDDEDCHNGLGNGGAGLQLLALDADGMLVFYGAADCPAGQEVDTFNPDQDQTGTDCKPLNGNPVSFQFIKV</sequence>
<name>A0A0G4PYE4_PENC3</name>
<dbReference type="AlphaFoldDB" id="A0A0G4PYE4"/>